<feature type="compositionally biased region" description="Low complexity" evidence="1">
    <location>
        <begin position="1061"/>
        <end position="1084"/>
    </location>
</feature>
<protein>
    <recommendedName>
        <fullName evidence="2">eCIS core domain-containing protein</fullName>
    </recommendedName>
</protein>
<feature type="region of interest" description="Disordered" evidence="1">
    <location>
        <begin position="104"/>
        <end position="154"/>
    </location>
</feature>
<feature type="compositionally biased region" description="Low complexity" evidence="1">
    <location>
        <begin position="1039"/>
        <end position="1054"/>
    </location>
</feature>
<feature type="compositionally biased region" description="Pro residues" evidence="1">
    <location>
        <begin position="1009"/>
        <end position="1031"/>
    </location>
</feature>
<organism evidence="3 4">
    <name type="scientific">Jiangella mangrovi</name>
    <dbReference type="NCBI Taxonomy" id="1524084"/>
    <lineage>
        <taxon>Bacteria</taxon>
        <taxon>Bacillati</taxon>
        <taxon>Actinomycetota</taxon>
        <taxon>Actinomycetes</taxon>
        <taxon>Jiangellales</taxon>
        <taxon>Jiangellaceae</taxon>
        <taxon>Jiangella</taxon>
    </lineage>
</organism>
<sequence length="1098" mass="117334">MRERVAFDPVSGKVQEDTAAAVHAARRGGSTLSGPVREAYEQRFGADLSHVRVHTDDGADRLSRSLAADAFTVQNDVFFRRGRFAPGTTAGDRLLAHELAHVAQHGGPNTAGGELRVSSPDDHAEREAEHAAHHGPNPSLGTAAAGVVHRSPASDRKAVKVVTDQMIAQYTEGFDVALGKWLADQPQALQGGEYLLMGIHKVLARAHATKGGDEAQFLRHALGRPEDLRALPGAPDVRSLAGLAAIARSTAAGSLRTKMSLVYQAIRHDTLKKTMHSVRQASTKRTQGQTQTARDQQLKAQWGLDVKQLRGVDVSPAQPGGERQLRNYFGRQARVEGQQREVRGDVEADSLAAQEARTIGESDFVGIQLSLAELTSIAGGDGKAKTAATKKNLVWDQLSEDEQRRLMVQEYANVALPTYTPGFAVYRIGAEAAEAKEAGKRQTSLVGGLSGSTDMYLHLARYFGAGKAELELVRLAALGEMLPRRDHSFYEVVVAARGYGLTDIDPKAGPAAYGAISPIAAQTVEAGVGMALPGAYQQHATSKENRGVLHDDLKDTQAQVANYAKQLKAAGGAVPADLAERWHDYYRSTGYRWSHDAKIQSSLKTINAALGIGHGTGGLLTTKRQRSAALQILRTVQLHSGNPARVISEAQRTPGYDVLYSELGPLPANQVVAAYVEQYVGSTGMILQSVKLAADVTAAERDPAKLPSPDEIDRAGAQRYQTTIWPEAKDTIHRLAQQAESKFAAALNALDPAAQDYVAKKRALEEKWHRQAATGAVETWKRVQAQIEAIEGLTPVERYAIYFYTQGAFYNELNSALTGDRKLTKKQRAVALAASTGLRKLPVYRGPVYRAQRSGGRLRAAGVTKETLAKAAETWPVGRVIEHADFLSTFAAAHQPLDFMQTDQGKAYDLRVTIRTVKTGRWTLLLSAAEAIADGENPEHEGEVTFPPGSRFRVVAPVDTAPALAAADKSKAFVESTWDEITPDASAPPGAPLPVVDDAQVPAGVRQPPAAPAAAPPPAPGNAAPPPPPPGRAVRAKLVAAAPPAVQGAVQQLLAPPPALPQAQPAVQQAQQQPADDALPAVPADVQQELIALAEQPQ</sequence>
<dbReference type="PROSITE" id="PS51996">
    <property type="entry name" value="TR_MART"/>
    <property type="match status" value="1"/>
</dbReference>
<dbReference type="InterPro" id="IPR025295">
    <property type="entry name" value="eCIS_core_dom"/>
</dbReference>
<dbReference type="Gene3D" id="3.90.176.10">
    <property type="entry name" value="Toxin ADP-ribosyltransferase, Chain A, domain 1"/>
    <property type="match status" value="1"/>
</dbReference>
<feature type="region of interest" description="Disordered" evidence="1">
    <location>
        <begin position="274"/>
        <end position="294"/>
    </location>
</feature>
<proteinExistence type="predicted"/>
<dbReference type="SUPFAM" id="SSF56399">
    <property type="entry name" value="ADP-ribosylation"/>
    <property type="match status" value="1"/>
</dbReference>
<dbReference type="AlphaFoldDB" id="A0A7W9GTM0"/>
<evidence type="ECO:0000256" key="1">
    <source>
        <dbReference type="SAM" id="MobiDB-lite"/>
    </source>
</evidence>
<feature type="domain" description="eCIS core" evidence="2">
    <location>
        <begin position="32"/>
        <end position="107"/>
    </location>
</feature>
<reference evidence="3 4" key="1">
    <citation type="submission" date="2020-08" db="EMBL/GenBank/DDBJ databases">
        <title>Sequencing the genomes of 1000 actinobacteria strains.</title>
        <authorList>
            <person name="Klenk H.-P."/>
        </authorList>
    </citation>
    <scope>NUCLEOTIDE SEQUENCE [LARGE SCALE GENOMIC DNA]</scope>
    <source>
        <strain evidence="3 4">DSM 102122</strain>
    </source>
</reference>
<comment type="caution">
    <text evidence="3">The sequence shown here is derived from an EMBL/GenBank/DDBJ whole genome shotgun (WGS) entry which is preliminary data.</text>
</comment>
<evidence type="ECO:0000313" key="3">
    <source>
        <dbReference type="EMBL" id="MBB5789815.1"/>
    </source>
</evidence>
<name>A0A7W9GTM0_9ACTN</name>
<feature type="compositionally biased region" description="Polar residues" evidence="1">
    <location>
        <begin position="277"/>
        <end position="294"/>
    </location>
</feature>
<feature type="region of interest" description="Disordered" evidence="1">
    <location>
        <begin position="1003"/>
        <end position="1084"/>
    </location>
</feature>
<keyword evidence="4" id="KW-1185">Reference proteome</keyword>
<feature type="compositionally biased region" description="Basic and acidic residues" evidence="1">
    <location>
        <begin position="119"/>
        <end position="132"/>
    </location>
</feature>
<gene>
    <name evidence="3" type="ORF">HD601_004390</name>
</gene>
<dbReference type="Pfam" id="PF13699">
    <property type="entry name" value="eCIS_core"/>
    <property type="match status" value="1"/>
</dbReference>
<evidence type="ECO:0000313" key="4">
    <source>
        <dbReference type="Proteomes" id="UP000542813"/>
    </source>
</evidence>
<accession>A0A7W9GTM0</accession>
<dbReference type="RefSeq" id="WP_221441196.1">
    <property type="nucleotide sequence ID" value="NZ_JACHMM010000001.1"/>
</dbReference>
<evidence type="ECO:0000259" key="2">
    <source>
        <dbReference type="Pfam" id="PF13699"/>
    </source>
</evidence>
<dbReference type="EMBL" id="JACHMM010000001">
    <property type="protein sequence ID" value="MBB5789815.1"/>
    <property type="molecule type" value="Genomic_DNA"/>
</dbReference>
<dbReference type="Proteomes" id="UP000542813">
    <property type="component" value="Unassembled WGS sequence"/>
</dbReference>